<name>A0A9Q0GWG2_9MAGN</name>
<dbReference type="Proteomes" id="UP001141806">
    <property type="component" value="Unassembled WGS sequence"/>
</dbReference>
<protein>
    <submittedName>
        <fullName evidence="1">Uncharacterized protein</fullName>
    </submittedName>
</protein>
<proteinExistence type="predicted"/>
<evidence type="ECO:0000313" key="1">
    <source>
        <dbReference type="EMBL" id="KAJ4955432.1"/>
    </source>
</evidence>
<accession>A0A9Q0GWG2</accession>
<evidence type="ECO:0000313" key="2">
    <source>
        <dbReference type="Proteomes" id="UP001141806"/>
    </source>
</evidence>
<keyword evidence="2" id="KW-1185">Reference proteome</keyword>
<comment type="caution">
    <text evidence="1">The sequence shown here is derived from an EMBL/GenBank/DDBJ whole genome shotgun (WGS) entry which is preliminary data.</text>
</comment>
<organism evidence="1 2">
    <name type="scientific">Protea cynaroides</name>
    <dbReference type="NCBI Taxonomy" id="273540"/>
    <lineage>
        <taxon>Eukaryota</taxon>
        <taxon>Viridiplantae</taxon>
        <taxon>Streptophyta</taxon>
        <taxon>Embryophyta</taxon>
        <taxon>Tracheophyta</taxon>
        <taxon>Spermatophyta</taxon>
        <taxon>Magnoliopsida</taxon>
        <taxon>Proteales</taxon>
        <taxon>Proteaceae</taxon>
        <taxon>Protea</taxon>
    </lineage>
</organism>
<dbReference type="EMBL" id="JAMYWD010000011">
    <property type="protein sequence ID" value="KAJ4955432.1"/>
    <property type="molecule type" value="Genomic_DNA"/>
</dbReference>
<gene>
    <name evidence="1" type="ORF">NE237_012215</name>
</gene>
<sequence length="154" mass="16203">MCSTSSLLPLRHDRDGTIGRFSDLTGPLGKSAATVRTGAGWSSLVGHSQGVPCDEPAAEGICCGGLTEEETMSHGLVGTIAICGIKHQHHSCWLVVSNLLPPLVQLNKACGEQPSSSLGTTQEQDYNIRLNSLTRACGKSSFVGHLTKIEPSFS</sequence>
<dbReference type="AlphaFoldDB" id="A0A9Q0GWG2"/>
<reference evidence="1" key="1">
    <citation type="journal article" date="2023" name="Plant J.">
        <title>The genome of the king protea, Protea cynaroides.</title>
        <authorList>
            <person name="Chang J."/>
            <person name="Duong T.A."/>
            <person name="Schoeman C."/>
            <person name="Ma X."/>
            <person name="Roodt D."/>
            <person name="Barker N."/>
            <person name="Li Z."/>
            <person name="Van de Peer Y."/>
            <person name="Mizrachi E."/>
        </authorList>
    </citation>
    <scope>NUCLEOTIDE SEQUENCE</scope>
    <source>
        <tissue evidence="1">Young leaves</tissue>
    </source>
</reference>